<dbReference type="Gene3D" id="1.10.400.20">
    <property type="entry name" value="putative tagatose 6-phosphate kinase domain like"/>
    <property type="match status" value="1"/>
</dbReference>
<evidence type="ECO:0000313" key="2">
    <source>
        <dbReference type="EMBL" id="MTH76977.1"/>
    </source>
</evidence>
<dbReference type="InterPro" id="IPR012062">
    <property type="entry name" value="GatZ/KbaZ-like"/>
</dbReference>
<name>A0A6L6J8K9_9RHOB</name>
<dbReference type="Gene3D" id="3.20.20.70">
    <property type="entry name" value="Aldolase class I"/>
    <property type="match status" value="1"/>
</dbReference>
<evidence type="ECO:0000313" key="3">
    <source>
        <dbReference type="Proteomes" id="UP000478183"/>
    </source>
</evidence>
<dbReference type="GO" id="GO:0005886">
    <property type="term" value="C:plasma membrane"/>
    <property type="evidence" value="ECO:0007669"/>
    <property type="project" value="TreeGrafter"/>
</dbReference>
<keyword evidence="3" id="KW-1185">Reference proteome</keyword>
<dbReference type="RefSeq" id="WP_155094301.1">
    <property type="nucleotide sequence ID" value="NZ_WMIE01000001.1"/>
</dbReference>
<dbReference type="Pfam" id="PF08013">
    <property type="entry name" value="GatZ_KbaZ-like"/>
    <property type="match status" value="1"/>
</dbReference>
<comment type="caution">
    <text evidence="2">The sequence shown here is derived from an EMBL/GenBank/DDBJ whole genome shotgun (WGS) entry which is preliminary data.</text>
</comment>
<keyword evidence="2" id="KW-0418">Kinase</keyword>
<dbReference type="GO" id="GO:0005975">
    <property type="term" value="P:carbohydrate metabolic process"/>
    <property type="evidence" value="ECO:0007669"/>
    <property type="project" value="InterPro"/>
</dbReference>
<accession>A0A6L6J8K9</accession>
<dbReference type="GO" id="GO:0016301">
    <property type="term" value="F:kinase activity"/>
    <property type="evidence" value="ECO:0007669"/>
    <property type="project" value="UniProtKB-KW"/>
</dbReference>
<dbReference type="Proteomes" id="UP000478183">
    <property type="component" value="Unassembled WGS sequence"/>
</dbReference>
<dbReference type="PIRSF" id="PIRSF009264">
    <property type="entry name" value="TagBP_ald_AgaZ"/>
    <property type="match status" value="1"/>
</dbReference>
<evidence type="ECO:0000256" key="1">
    <source>
        <dbReference type="ARBA" id="ARBA00005007"/>
    </source>
</evidence>
<dbReference type="InterPro" id="IPR013785">
    <property type="entry name" value="Aldolase_TIM"/>
</dbReference>
<dbReference type="InterPro" id="IPR050303">
    <property type="entry name" value="GatZ_KbaZ_carbometab"/>
</dbReference>
<dbReference type="OrthoDB" id="1672942at2"/>
<dbReference type="AlphaFoldDB" id="A0A6L6J8K9"/>
<dbReference type="PANTHER" id="PTHR32502:SF2">
    <property type="entry name" value="D-TAGATOSE-1,6-BISPHOSPHATE ALDOLASE SUBUNIT KBAZ"/>
    <property type="match status" value="1"/>
</dbReference>
<comment type="pathway">
    <text evidence="1">Carbohydrate metabolism.</text>
</comment>
<protein>
    <submittedName>
        <fullName evidence="2">Tagatose-6-phosphate kinase</fullName>
    </submittedName>
</protein>
<dbReference type="GO" id="GO:0009401">
    <property type="term" value="P:phosphoenolpyruvate-dependent sugar phosphotransferase system"/>
    <property type="evidence" value="ECO:0007669"/>
    <property type="project" value="TreeGrafter"/>
</dbReference>
<dbReference type="SUPFAM" id="SSF51569">
    <property type="entry name" value="Aldolase"/>
    <property type="match status" value="1"/>
</dbReference>
<organism evidence="2 3">
    <name type="scientific">Paracoccus aestuariivivens</name>
    <dbReference type="NCBI Taxonomy" id="1820333"/>
    <lineage>
        <taxon>Bacteria</taxon>
        <taxon>Pseudomonadati</taxon>
        <taxon>Pseudomonadota</taxon>
        <taxon>Alphaproteobacteria</taxon>
        <taxon>Rhodobacterales</taxon>
        <taxon>Paracoccaceae</taxon>
        <taxon>Paracoccus</taxon>
    </lineage>
</organism>
<keyword evidence="2" id="KW-0808">Transferase</keyword>
<reference evidence="2 3" key="1">
    <citation type="submission" date="2019-11" db="EMBL/GenBank/DDBJ databases">
        <authorList>
            <person name="Dong K."/>
        </authorList>
    </citation>
    <scope>NUCLEOTIDE SEQUENCE [LARGE SCALE GENOMIC DNA]</scope>
    <source>
        <strain evidence="2 3">NBRC 111993</strain>
    </source>
</reference>
<dbReference type="PANTHER" id="PTHR32502">
    <property type="entry name" value="N-ACETYLGALACTOSAMINE PERMEASE II COMPONENT-RELATED"/>
    <property type="match status" value="1"/>
</dbReference>
<sequence>MTDLLTPMIRALRKEMGPAIPSVCSAHPDVIAAGLRQARDHAMPALIEATSNQVNQFGGYTGMTPADFTTFVHDIAITHGLEDVPLILGGDHLGPQAWRGLAADAAMTHAEEMIAAYVRAGFTKIHLDCSEGCLGEAAQVGDAVAASRAARLAAVAEASAPDPELLVYIVGTEVPPPGGARHDDEGISPTPPERARATLAAHEEAFAEAGASAAWKRVRGLVVQPGLEFAPASVHRFDTSQPDHLSAVLGHNERLCFEAHSTDYQRPEVYADLTHRNFGILKVGPALTFAWREALYALSHVQGWIDGTPHISKTLERLMLDAPQYWQGHYHGDPVTLHMLRHFGYADRIRYYWPRAEAEVKNLCAALDAGPIPQPVLLQYLPIATLERASRLELPPARAILQAHVEQTLMAYYPEETC</sequence>
<dbReference type="EMBL" id="WMIE01000001">
    <property type="protein sequence ID" value="MTH76977.1"/>
    <property type="molecule type" value="Genomic_DNA"/>
</dbReference>
<gene>
    <name evidence="2" type="ORF">GL286_04450</name>
</gene>
<proteinExistence type="predicted"/>